<comment type="caution">
    <text evidence="4">The sequence shown here is derived from an EMBL/GenBank/DDBJ whole genome shotgun (WGS) entry which is preliminary data.</text>
</comment>
<feature type="domain" description="DUF11" evidence="2">
    <location>
        <begin position="536"/>
        <end position="648"/>
    </location>
</feature>
<dbReference type="InterPro" id="IPR044023">
    <property type="entry name" value="Ig_7"/>
</dbReference>
<evidence type="ECO:0000313" key="5">
    <source>
        <dbReference type="Proteomes" id="UP000319700"/>
    </source>
</evidence>
<dbReference type="InterPro" id="IPR001434">
    <property type="entry name" value="OmcB-like_DUF11"/>
</dbReference>
<dbReference type="NCBIfam" id="TIGR01451">
    <property type="entry name" value="B_ant_repeat"/>
    <property type="match status" value="1"/>
</dbReference>
<evidence type="ECO:0000313" key="4">
    <source>
        <dbReference type="EMBL" id="TPG39211.1"/>
    </source>
</evidence>
<keyword evidence="1" id="KW-0732">Signal</keyword>
<organism evidence="4 5">
    <name type="scientific">Flavobacterium pectinovorum</name>
    <dbReference type="NCBI Taxonomy" id="29533"/>
    <lineage>
        <taxon>Bacteria</taxon>
        <taxon>Pseudomonadati</taxon>
        <taxon>Bacteroidota</taxon>
        <taxon>Flavobacteriia</taxon>
        <taxon>Flavobacteriales</taxon>
        <taxon>Flavobacteriaceae</taxon>
        <taxon>Flavobacterium</taxon>
    </lineage>
</organism>
<name>A0A502ESX8_9FLAO</name>
<accession>A0A502ESX8</accession>
<keyword evidence="5" id="KW-1185">Reference proteome</keyword>
<feature type="domain" description="Ig-like" evidence="3">
    <location>
        <begin position="890"/>
        <end position="961"/>
    </location>
</feature>
<dbReference type="Pfam" id="PF01345">
    <property type="entry name" value="DUF11"/>
    <property type="match status" value="1"/>
</dbReference>
<evidence type="ECO:0000259" key="2">
    <source>
        <dbReference type="Pfam" id="PF01345"/>
    </source>
</evidence>
<evidence type="ECO:0000259" key="3">
    <source>
        <dbReference type="Pfam" id="PF19081"/>
    </source>
</evidence>
<feature type="domain" description="Ig-like" evidence="3">
    <location>
        <begin position="1040"/>
        <end position="1110"/>
    </location>
</feature>
<feature type="domain" description="Ig-like" evidence="3">
    <location>
        <begin position="812"/>
        <end position="885"/>
    </location>
</feature>
<feature type="chain" id="PRO_5021255378" evidence="1">
    <location>
        <begin position="31"/>
        <end position="2913"/>
    </location>
</feature>
<gene>
    <name evidence="4" type="ORF">EAH81_13255</name>
</gene>
<reference evidence="4 5" key="1">
    <citation type="journal article" date="2019" name="Environ. Microbiol.">
        <title>Species interactions and distinct microbial communities in high Arctic permafrost affected cryosols are associated with the CH4 and CO2 gas fluxes.</title>
        <authorList>
            <person name="Altshuler I."/>
            <person name="Hamel J."/>
            <person name="Turney S."/>
            <person name="Magnuson E."/>
            <person name="Levesque R."/>
            <person name="Greer C."/>
            <person name="Whyte L.G."/>
        </authorList>
    </citation>
    <scope>NUCLEOTIDE SEQUENCE [LARGE SCALE GENOMIC DNA]</scope>
    <source>
        <strain evidence="4 5">42</strain>
    </source>
</reference>
<proteinExistence type="predicted"/>
<evidence type="ECO:0000256" key="1">
    <source>
        <dbReference type="SAM" id="SignalP"/>
    </source>
</evidence>
<dbReference type="EMBL" id="RCZH01000008">
    <property type="protein sequence ID" value="TPG39211.1"/>
    <property type="molecule type" value="Genomic_DNA"/>
</dbReference>
<dbReference type="OrthoDB" id="9805017at2"/>
<dbReference type="Proteomes" id="UP000319700">
    <property type="component" value="Unassembled WGS sequence"/>
</dbReference>
<feature type="domain" description="Ig-like" evidence="3">
    <location>
        <begin position="1114"/>
        <end position="1185"/>
    </location>
</feature>
<feature type="domain" description="Ig-like" evidence="3">
    <location>
        <begin position="964"/>
        <end position="1036"/>
    </location>
</feature>
<feature type="domain" description="Ig-like" evidence="3">
    <location>
        <begin position="1261"/>
        <end position="1334"/>
    </location>
</feature>
<sequence length="2913" mass="306678">MRNFTFNQPKFFRLTFIIAFLLLISHHASAQFYTKHYIAPAPWQYFSKANEIVIATNSTATVNITLSKSDGTLETNLTATKGTPAVYRFKLNASTLPLNALNTVLNAAGLIVTSSEPTSINLRNVASDDYINGENNDANIKGNAALTSFGDAGVGVRFRVGYYRNGSLGSFGSFGEQFPIYSIMSTANNTSVKINNVVKATLNAGQSYLFKAPMGTLVESSNPCVMNTSAAIDVPGGCGDGAFNQIPPEAVLGTEYFIERGTGNSTAEQTTVIATKDNTAVTITGYTAAGILASTNTVTLALAGDFYTFVNGSGGTSFTASRVVADKKVVVYSGTAQNCEVDVSTIAPVSECGGSNFIETAKFRNYQLGTLDYFGYILLRSATEVVYVNGINIETRSGVAPRYQIGATGWYIINFKNTQIGGPDFLSISSAAKLTVSIVQQDGGFSMAGFFSNFAAQPEDPTLTYISGGGCTNNKAELTTPAGFAPYQWFFNGAAIAGANSPTYTATKTGSYSVSSTLACGAQTQSKPVTVTLCTDLGITKTVDNTTPCIGSNVEFTIKVSNLGGNNVSGISVNDLLPVGYTYVSSTPSVGSYDSATGVWSIGDVDAGAVLTLKVTATVNPSGNYTNTASLPASIDTNTANNSASAAVNPKLPYLAVTNPATVCVPFTVDLTAAAVTAGSTGNLALSYWTNSLATISYTTPTTAVAGTYYIKATSPEGCVFIKPVVVTNNPQPTTPEIYVSKNLASCTTAGNTNLRSTDNAATYNGSTYLWSTGETTRTITINNEGTYSLKIISSSGCASNSSASITVTFAPAPPSASAQAFCSSENKKVNDLSPSGSAIKWYDTNTSTSPLAGTTALTSKTYYVSQTSSNGCESTRTAVVVTVNSTSSAPTASPQSFCSADNKKIGDLSPSGSTIKWYDTNSSTSPLAITTALTSKTYYVTQTANSCGESARTAVAVTINTIPSAPTTLPQTFCVNDSKKVNDLSPSGAGIKWYSANTGGTLYDGSETLSTKSYYVSQSNNCGESSRVFVAVTVNTTTAPTSSSQVFCAIDNKKVNDLSPSGAGIKWYNASTGGSLYAGTETLATGTYYVSQTTNSCESSRTSVSVTVNNTTAPTASSQTFCSSDNKKVNDLSPSGTGIKWYNASSGGTLLTGTETLSSANYYVSQTLNSCESTRTLVSVTVNPTPAAPSIDTGGSTTFCPGGSVVLTSSGGSSYLWSTGETTQSITVSTSGSYTVKVANATGCQSPASVATLVTVNPTPTAPSAGAQTFCLVENKKISDLSPSGAGFIWYNANTGGTLYVGNETLAAGTYYVSQTTNGCESPRTSVSVTLTPKPSDIVTNKTICSGESYIWSANSTVYNSNQTGLKIINDGCTADQVLNLTVTPKPADVVTNKTICSGESYTWSANGNAYTTNQSAFKIVNNGCTADQILNLTVTPKPADVVTNKTICSGESYTWAANSTAYNSNQTGLKIVNNGCTADQILNLTVTPKPSDIVTNKTICSGQSYTWAANSTAYNSNQSALKIVNDGCTADQILNLTVTPKPSDIVTNKNICSGESYTWAANGTVYTTNQSALKIINDGCTADQILNLTVTPKPADVVTNKTICSGESYTWSANGNAYTINQSAFKIVNNGCTADQVLNLTVTPKPADVITNKTICSGESYTWAANSTVYTTNQSALKIVNDGCTADQILNLTVTPKPSDIVTNKNICSGESYTWAANGTVYTTNQSALKIVNDGCTADQVLNLSVTPKPSDIVTNKTICSGETYTWSANSTVYTANQPALKIVNDGCTADQILNLTVTPKPADVITNKTICSGESYTWAVNSTAYNSNQTGLKIVNNGCTADQILNLTVTPKPSDIVTNKNICSGESYTWAASGTVYTTNQSALKIVNDGCTADQILNLTVTPKPADVITNKTICSGESYTWSANSTAYNSNQTGLKIVNNGCTADQVLNLTVTPKPADVITNKTICSGESYTWSANSTAYNSNQTGLKIVNNGCTADQILNLTVTPKPSDIVTNKTICSGESYTWSANSTVYNSNQTGLKIVNDGCTADEVLNLTVTPKPSDIVTNKTICSGETYTWSANSTVYTTNQSALKIVNDGCTADQILNLTVTPKPSDVVTNKTICSGETYTWSANAIDYTTNQNGFRIQHDGCTADEVLNLAVTPKPADIVTNKTICSGETYTWSANSTVYNTNQTALKIVNDGCTADEVLNLTVTPKPADIVTNKTICSGETYTWSANAIDYITNQNGFRIQHDGCTADEVLNLIVTPKPADVVTNKTICSGETYTWSVNSTVYNTNQTALKIVNDGCTADEVLNLTVTPKPADIVTNKTICSGETYTWSANAIDYTTNQNGFRIQHDGCTADEVLNLTVTPKPADVVTNKTICSGESYTWAANSTVYNTNQSALKIVNDGCTADQILNLTVTPKPADIVANKTICSGETYTWSANSTVYNTNQTGLKIVNDGCTADQILNLTVTPKPSDVVTNKTICSGESYTWAANSTVYNTNQSALKIVNDGCTADQILNLTVTPKPTDIVTNKTICSGETYTWSANGSDYTTNQNGFRIQHDGCTADEVLNLTVTPKPSDIVTNKTICSGETYTWAANATVYNSNQTALKIVNDGCTADEVLNLTVTPKPVDVVTNKTICSGESYTWSANSTVYTTNHSALKIINDGCTADQILNLSVTPKPSDIVTNKTICSGETYTWSANGTDYTTNQSALKIVNDGCTADQVLNLSVTPKPSDIVTNKTICSGETYTWSANGTDYTTNQSALKIVNDGCTADQILNLLVTPKPSDIVTNKTICSGESYTWSANGTVYTTNQSALKIVNDGCTADQILNLSVTPKPSDIVTNKTICSGETYTWSANGTDYTTNQSALKIVNDGCTADQVLNLSVTPKPSDIVTNKTICSGETYTW</sequence>
<dbReference type="Pfam" id="PF19081">
    <property type="entry name" value="Ig_7"/>
    <property type="match status" value="6"/>
</dbReference>
<dbReference type="Gene3D" id="2.60.40.1170">
    <property type="entry name" value="Mu homology domain, subdomain B"/>
    <property type="match status" value="1"/>
</dbReference>
<feature type="signal peptide" evidence="1">
    <location>
        <begin position="1"/>
        <end position="30"/>
    </location>
</feature>
<feature type="non-terminal residue" evidence="4">
    <location>
        <position position="2913"/>
    </location>
</feature>
<dbReference type="InterPro" id="IPR047589">
    <property type="entry name" value="DUF11_rpt"/>
</dbReference>
<protein>
    <submittedName>
        <fullName evidence="4">DUF11 domain-containing protein</fullName>
    </submittedName>
</protein>